<accession>A0AC59YHZ0</accession>
<reference evidence="1" key="1">
    <citation type="submission" date="2023-05" db="EMBL/GenBank/DDBJ databases">
        <authorList>
            <consortium name="ELIXIR-Norway"/>
        </authorList>
    </citation>
    <scope>NUCLEOTIDE SEQUENCE</scope>
</reference>
<dbReference type="EMBL" id="OX596100">
    <property type="protein sequence ID" value="CAM9718093.1"/>
    <property type="molecule type" value="Genomic_DNA"/>
</dbReference>
<organism evidence="1 2">
    <name type="scientific">Rangifer tarandus platyrhynchus</name>
    <name type="common">Svalbard reindeer</name>
    <dbReference type="NCBI Taxonomy" id="3082113"/>
    <lineage>
        <taxon>Eukaryota</taxon>
        <taxon>Metazoa</taxon>
        <taxon>Chordata</taxon>
        <taxon>Craniata</taxon>
        <taxon>Vertebrata</taxon>
        <taxon>Euteleostomi</taxon>
        <taxon>Mammalia</taxon>
        <taxon>Eutheria</taxon>
        <taxon>Laurasiatheria</taxon>
        <taxon>Artiodactyla</taxon>
        <taxon>Ruminantia</taxon>
        <taxon>Pecora</taxon>
        <taxon>Cervidae</taxon>
        <taxon>Odocoileinae</taxon>
        <taxon>Rangifer</taxon>
    </lineage>
</organism>
<sequence length="349" mass="38713">MTGTSLTIRLTMSSSSGLASAAIMGYFLRLLQLLSTCLAFSLVATTDTWRETIGNWSMFIWCFCFVVTLLTFIVELCGLQLLWPFSWDDFLISYASYSTLLCLSASIIYPTTYTQMVPHGNSRNHAIAATAFSCLASVTYATEVAWISARIITYVHMVHGLLKLLENFVACIIFAFISNTSLYQHQPALVWCVAVYSTCFILGTLAILLGLVYCDNWLPIRFPVSQLGLTLFSILLYISALFLWLLYQFNEDLGGQSQRSSDMTCRDEFTTYVCNWDQRLAVAVLTAINLLLYVADLVIASCLVIILGEAPNPVGPFQEKGPHAWLLGRRGSATSRLCSDGGTTSRLTD</sequence>
<name>A0AC59YHZ0_RANTA</name>
<evidence type="ECO:0000313" key="2">
    <source>
        <dbReference type="Proteomes" id="UP001162501"/>
    </source>
</evidence>
<proteinExistence type="predicted"/>
<gene>
    <name evidence="1" type="ORF">MRATA1EN22A_LOCUS6463</name>
</gene>
<evidence type="ECO:0000313" key="1">
    <source>
        <dbReference type="EMBL" id="CAM9718093.1"/>
    </source>
</evidence>
<protein>
    <submittedName>
        <fullName evidence="1">Uncharacterized protein</fullName>
    </submittedName>
</protein>
<dbReference type="Proteomes" id="UP001162501">
    <property type="component" value="Chromosome 16"/>
</dbReference>
<reference evidence="1" key="2">
    <citation type="submission" date="2025-03" db="EMBL/GenBank/DDBJ databases">
        <authorList>
            <consortium name="ELIXIR-Norway"/>
            <consortium name="Elixir Norway"/>
        </authorList>
    </citation>
    <scope>NUCLEOTIDE SEQUENCE</scope>
</reference>